<evidence type="ECO:0000313" key="2">
    <source>
        <dbReference type="EMBL" id="BBP91151.1"/>
    </source>
</evidence>
<dbReference type="Pfam" id="PF17449">
    <property type="entry name" value="YrzK"/>
    <property type="match status" value="1"/>
</dbReference>
<proteinExistence type="predicted"/>
<sequence>MRLSRKLGRVQYNGHRDIDRWQHDEMDQPGFLEETASEYGCTSKRRAGKEKRGTARVDRVAAPTLL</sequence>
<dbReference type="Proteomes" id="UP000464658">
    <property type="component" value="Chromosome"/>
</dbReference>
<feature type="region of interest" description="Disordered" evidence="1">
    <location>
        <begin position="42"/>
        <end position="66"/>
    </location>
</feature>
<evidence type="ECO:0000256" key="1">
    <source>
        <dbReference type="SAM" id="MobiDB-lite"/>
    </source>
</evidence>
<protein>
    <submittedName>
        <fullName evidence="2">Uncharacterized protein</fullName>
    </submittedName>
</protein>
<feature type="compositionally biased region" description="Basic and acidic residues" evidence="1">
    <location>
        <begin position="50"/>
        <end position="59"/>
    </location>
</feature>
<evidence type="ECO:0000313" key="3">
    <source>
        <dbReference type="Proteomes" id="UP000464658"/>
    </source>
</evidence>
<name>A0A5S9MDZ4_BACIA</name>
<dbReference type="EMBL" id="AP021906">
    <property type="protein sequence ID" value="BBP91151.1"/>
    <property type="molecule type" value="Genomic_DNA"/>
</dbReference>
<accession>A0A5S9MDZ4</accession>
<dbReference type="AlphaFoldDB" id="A0A5S9MDZ4"/>
<reference evidence="2 3" key="1">
    <citation type="submission" date="2019-12" db="EMBL/GenBank/DDBJ databases">
        <title>Full genome sequence of a Bacillus safensis strain isolated from commercially available natto in Indonesia.</title>
        <authorList>
            <person name="Yoshida M."/>
            <person name="Uomi M."/>
            <person name="Waturangi D."/>
            <person name="Ekaputri J.J."/>
            <person name="Setiamarga D.H.E."/>
        </authorList>
    </citation>
    <scope>NUCLEOTIDE SEQUENCE [LARGE SCALE GENOMIC DNA]</scope>
    <source>
        <strain evidence="2 3">IDN1</strain>
    </source>
</reference>
<organism evidence="2 3">
    <name type="scientific">Bacillus safensis</name>
    <dbReference type="NCBI Taxonomy" id="561879"/>
    <lineage>
        <taxon>Bacteria</taxon>
        <taxon>Bacillati</taxon>
        <taxon>Bacillota</taxon>
        <taxon>Bacilli</taxon>
        <taxon>Bacillales</taxon>
        <taxon>Bacillaceae</taxon>
        <taxon>Bacillus</taxon>
    </lineage>
</organism>
<gene>
    <name evidence="2" type="ORF">BsIDN1_47690</name>
</gene>
<dbReference type="InterPro" id="IPR035378">
    <property type="entry name" value="YrzK-like"/>
</dbReference>